<evidence type="ECO:0000256" key="2">
    <source>
        <dbReference type="SAM" id="MobiDB-lite"/>
    </source>
</evidence>
<organism evidence="3 4">
    <name type="scientific">Buttiauxella ferragutiae ATCC 51602</name>
    <dbReference type="NCBI Taxonomy" id="1354252"/>
    <lineage>
        <taxon>Bacteria</taxon>
        <taxon>Pseudomonadati</taxon>
        <taxon>Pseudomonadota</taxon>
        <taxon>Gammaproteobacteria</taxon>
        <taxon>Enterobacterales</taxon>
        <taxon>Enterobacteriaceae</taxon>
        <taxon>Buttiauxella</taxon>
    </lineage>
</organism>
<evidence type="ECO:0000313" key="3">
    <source>
        <dbReference type="EMBL" id="OAT28083.1"/>
    </source>
</evidence>
<evidence type="ECO:0000313" key="4">
    <source>
        <dbReference type="Proteomes" id="UP000078407"/>
    </source>
</evidence>
<protein>
    <submittedName>
        <fullName evidence="3">Uncharacterized protein</fullName>
    </submittedName>
</protein>
<dbReference type="RefSeq" id="WP_064544123.1">
    <property type="nucleotide sequence ID" value="NZ_LXEQ01000033.1"/>
</dbReference>
<keyword evidence="4" id="KW-1185">Reference proteome</keyword>
<dbReference type="EMBL" id="LXEQ01000033">
    <property type="protein sequence ID" value="OAT28083.1"/>
    <property type="molecule type" value="Genomic_DNA"/>
</dbReference>
<dbReference type="Proteomes" id="UP000078407">
    <property type="component" value="Unassembled WGS sequence"/>
</dbReference>
<proteinExistence type="predicted"/>
<sequence>MSNPVSEVQITLKLDSSQASDRLALASLQRWYQRGKMLNSDNDAFDFFQLQMHKDIYLSGLFLSLLDPNLVKSLSQNLQLHRLDPEFLYKTLEEHQLTPGAGKPTANPLDSLAPDDLATRIADQLYPLLSGKDEAAGFNEPSGQLQTQANMLKQLQEQSRLLQQQANLLDILASAGAASLSESTASMHPATPVTQSSPAAQANQTTQSTQANQALGGGQLHDLSETAAKVRKVRAKGVF</sequence>
<reference evidence="3 4" key="1">
    <citation type="submission" date="2016-04" db="EMBL/GenBank/DDBJ databases">
        <title>ATOL: Assembling a taxonomically balanced genome-scale reconstruction of the evolutionary history of the Enterobacteriaceae.</title>
        <authorList>
            <person name="Plunkett G.III."/>
            <person name="Neeno-Eckwall E.C."/>
            <person name="Glasner J.D."/>
            <person name="Perna N.T."/>
        </authorList>
    </citation>
    <scope>NUCLEOTIDE SEQUENCE [LARGE SCALE GENOMIC DNA]</scope>
    <source>
        <strain evidence="3 4">ATCC 51602</strain>
    </source>
</reference>
<evidence type="ECO:0000256" key="1">
    <source>
        <dbReference type="SAM" id="Coils"/>
    </source>
</evidence>
<accession>A0ABX2W8W8</accession>
<comment type="caution">
    <text evidence="3">The sequence shown here is derived from an EMBL/GenBank/DDBJ whole genome shotgun (WGS) entry which is preliminary data.</text>
</comment>
<keyword evidence="1" id="KW-0175">Coiled coil</keyword>
<feature type="coiled-coil region" evidence="1">
    <location>
        <begin position="145"/>
        <end position="172"/>
    </location>
</feature>
<gene>
    <name evidence="3" type="ORF">M976_01922</name>
</gene>
<feature type="compositionally biased region" description="Low complexity" evidence="2">
    <location>
        <begin position="194"/>
        <end position="210"/>
    </location>
</feature>
<name>A0ABX2W8W8_9ENTR</name>
<feature type="region of interest" description="Disordered" evidence="2">
    <location>
        <begin position="183"/>
        <end position="210"/>
    </location>
</feature>